<name>A0A7X0DMG0_NOVIT</name>
<keyword evidence="3" id="KW-1185">Reference proteome</keyword>
<reference evidence="2 3" key="1">
    <citation type="submission" date="2020-08" db="EMBL/GenBank/DDBJ databases">
        <title>Genomic Encyclopedia of Type Strains, Phase IV (KMG-IV): sequencing the most valuable type-strain genomes for metagenomic binning, comparative biology and taxonomic classification.</title>
        <authorList>
            <person name="Goeker M."/>
        </authorList>
    </citation>
    <scope>NUCLEOTIDE SEQUENCE [LARGE SCALE GENOMIC DNA]</scope>
    <source>
        <strain evidence="2 3">DSM 11590</strain>
    </source>
</reference>
<proteinExistence type="predicted"/>
<protein>
    <submittedName>
        <fullName evidence="2">Uncharacterized protein</fullName>
    </submittedName>
</protein>
<feature type="region of interest" description="Disordered" evidence="1">
    <location>
        <begin position="36"/>
        <end position="55"/>
    </location>
</feature>
<organism evidence="2 3">
    <name type="scientific">Novispirillum itersonii</name>
    <name type="common">Aquaspirillum itersonii</name>
    <dbReference type="NCBI Taxonomy" id="189"/>
    <lineage>
        <taxon>Bacteria</taxon>
        <taxon>Pseudomonadati</taxon>
        <taxon>Pseudomonadota</taxon>
        <taxon>Alphaproteobacteria</taxon>
        <taxon>Rhodospirillales</taxon>
        <taxon>Novispirillaceae</taxon>
        <taxon>Novispirillum</taxon>
    </lineage>
</organism>
<evidence type="ECO:0000313" key="2">
    <source>
        <dbReference type="EMBL" id="MBB6210259.1"/>
    </source>
</evidence>
<feature type="compositionally biased region" description="Basic and acidic residues" evidence="1">
    <location>
        <begin position="1"/>
        <end position="13"/>
    </location>
</feature>
<accession>A0A7X0DMG0</accession>
<gene>
    <name evidence="2" type="ORF">FHS48_001674</name>
</gene>
<feature type="region of interest" description="Disordered" evidence="1">
    <location>
        <begin position="1"/>
        <end position="21"/>
    </location>
</feature>
<evidence type="ECO:0000256" key="1">
    <source>
        <dbReference type="SAM" id="MobiDB-lite"/>
    </source>
</evidence>
<sequence>MLTETSDRYDAPARPEIIPGSRLWRPPVIHDVSVEMTRKTSSTMESVPGFVKNGS</sequence>
<dbReference type="Proteomes" id="UP000544872">
    <property type="component" value="Unassembled WGS sequence"/>
</dbReference>
<dbReference type="EMBL" id="JACIIX010000005">
    <property type="protein sequence ID" value="MBB6210259.1"/>
    <property type="molecule type" value="Genomic_DNA"/>
</dbReference>
<dbReference type="AlphaFoldDB" id="A0A7X0DMG0"/>
<evidence type="ECO:0000313" key="3">
    <source>
        <dbReference type="Proteomes" id="UP000544872"/>
    </source>
</evidence>
<comment type="caution">
    <text evidence="2">The sequence shown here is derived from an EMBL/GenBank/DDBJ whole genome shotgun (WGS) entry which is preliminary data.</text>
</comment>
<dbReference type="RefSeq" id="WP_184263099.1">
    <property type="nucleotide sequence ID" value="NZ_JACIIX010000005.1"/>
</dbReference>